<evidence type="ECO:0000313" key="4">
    <source>
        <dbReference type="Proteomes" id="UP001214603"/>
    </source>
</evidence>
<feature type="transmembrane region" description="Helical" evidence="2">
    <location>
        <begin position="187"/>
        <end position="208"/>
    </location>
</feature>
<dbReference type="AlphaFoldDB" id="A0AAF0IXF2"/>
<accession>A0AAF0IXF2</accession>
<dbReference type="EMBL" id="CP119939">
    <property type="protein sequence ID" value="WFD04026.1"/>
    <property type="molecule type" value="Genomic_DNA"/>
</dbReference>
<evidence type="ECO:0000256" key="2">
    <source>
        <dbReference type="SAM" id="Phobius"/>
    </source>
</evidence>
<feature type="region of interest" description="Disordered" evidence="1">
    <location>
        <begin position="1"/>
        <end position="22"/>
    </location>
</feature>
<feature type="transmembrane region" description="Helical" evidence="2">
    <location>
        <begin position="112"/>
        <end position="133"/>
    </location>
</feature>
<name>A0AAF0IXF2_9BASI</name>
<protein>
    <recommendedName>
        <fullName evidence="5">Transmembrane protein</fullName>
    </recommendedName>
</protein>
<organism evidence="3 4">
    <name type="scientific">Malassezia obtusa</name>
    <dbReference type="NCBI Taxonomy" id="76774"/>
    <lineage>
        <taxon>Eukaryota</taxon>
        <taxon>Fungi</taxon>
        <taxon>Dikarya</taxon>
        <taxon>Basidiomycota</taxon>
        <taxon>Ustilaginomycotina</taxon>
        <taxon>Malasseziomycetes</taxon>
        <taxon>Malasseziales</taxon>
        <taxon>Malasseziaceae</taxon>
        <taxon>Malassezia</taxon>
    </lineage>
</organism>
<keyword evidence="2" id="KW-0812">Transmembrane</keyword>
<feature type="transmembrane region" description="Helical" evidence="2">
    <location>
        <begin position="76"/>
        <end position="100"/>
    </location>
</feature>
<keyword evidence="2" id="KW-0472">Membrane</keyword>
<dbReference type="Proteomes" id="UP001214603">
    <property type="component" value="Chromosome 6"/>
</dbReference>
<gene>
    <name evidence="3" type="ORF">MOBT1_002723</name>
</gene>
<feature type="transmembrane region" description="Helical" evidence="2">
    <location>
        <begin position="47"/>
        <end position="70"/>
    </location>
</feature>
<keyword evidence="2" id="KW-1133">Transmembrane helix</keyword>
<evidence type="ECO:0008006" key="5">
    <source>
        <dbReference type="Google" id="ProtNLM"/>
    </source>
</evidence>
<evidence type="ECO:0000313" key="3">
    <source>
        <dbReference type="EMBL" id="WFD04026.1"/>
    </source>
</evidence>
<reference evidence="3" key="1">
    <citation type="submission" date="2023-03" db="EMBL/GenBank/DDBJ databases">
        <title>Mating type loci evolution in Malassezia.</title>
        <authorList>
            <person name="Coelho M.A."/>
        </authorList>
    </citation>
    <scope>NUCLEOTIDE SEQUENCE</scope>
    <source>
        <strain evidence="3">CBS 7876</strain>
    </source>
</reference>
<proteinExistence type="predicted"/>
<keyword evidence="4" id="KW-1185">Reference proteome</keyword>
<sequence length="316" mass="35104">MSEPLPPYTRRDTDRPGWTHNYSHPSDVPPSYADSVRWFFYNSLQPAYLFISLVSAIAAIFLCAIEWRSMSDSEGIVQVLCIVPAVLFTVCTVLQIFAFVAGLGQRIHLLRLAVRLSVVSMGLALAAIIIALANVYANKESIFAQCRAKTFAALNGPMPAGTASVEDEQNVNDYCQYSWNEDAVWDIVWLILILIFSVVYVSLAYRFLRKVENPGFAEARTRPLPADGRAFDAQVDETNTYAMDGLPRRASRDKLVDDEALVDAKMDPMADVYGGRRDHDEPLGHAPEARAEHAAFHEPTIRTVPRAAQDAASEHV</sequence>
<evidence type="ECO:0000256" key="1">
    <source>
        <dbReference type="SAM" id="MobiDB-lite"/>
    </source>
</evidence>